<organism evidence="4 5">
    <name type="scientific">Clavelina lepadiformis</name>
    <name type="common">Light-bulb sea squirt</name>
    <name type="synonym">Ascidia lepadiformis</name>
    <dbReference type="NCBI Taxonomy" id="159417"/>
    <lineage>
        <taxon>Eukaryota</taxon>
        <taxon>Metazoa</taxon>
        <taxon>Chordata</taxon>
        <taxon>Tunicata</taxon>
        <taxon>Ascidiacea</taxon>
        <taxon>Aplousobranchia</taxon>
        <taxon>Clavelinidae</taxon>
        <taxon>Clavelina</taxon>
    </lineage>
</organism>
<evidence type="ECO:0000313" key="4">
    <source>
        <dbReference type="EMBL" id="CAK8688317.1"/>
    </source>
</evidence>
<keyword evidence="5" id="KW-1185">Reference proteome</keyword>
<dbReference type="SUPFAM" id="SSF117281">
    <property type="entry name" value="Kelch motif"/>
    <property type="match status" value="1"/>
</dbReference>
<dbReference type="SMART" id="SM00612">
    <property type="entry name" value="Kelch"/>
    <property type="match status" value="3"/>
</dbReference>
<comment type="caution">
    <text evidence="4">The sequence shown here is derived from an EMBL/GenBank/DDBJ whole genome shotgun (WGS) entry which is preliminary data.</text>
</comment>
<dbReference type="Gene3D" id="1.25.40.420">
    <property type="match status" value="1"/>
</dbReference>
<dbReference type="PANTHER" id="PTHR24412:SF497">
    <property type="entry name" value="KELCH-LIKE PROTEIN 18"/>
    <property type="match status" value="1"/>
</dbReference>
<dbReference type="PRINTS" id="PR00501">
    <property type="entry name" value="KELCHREPEAT"/>
</dbReference>
<evidence type="ECO:0000256" key="2">
    <source>
        <dbReference type="ARBA" id="ARBA00022737"/>
    </source>
</evidence>
<evidence type="ECO:0000259" key="3">
    <source>
        <dbReference type="SMART" id="SM00875"/>
    </source>
</evidence>
<dbReference type="InterPro" id="IPR006652">
    <property type="entry name" value="Kelch_1"/>
</dbReference>
<keyword evidence="1" id="KW-0880">Kelch repeat</keyword>
<dbReference type="InterPro" id="IPR011705">
    <property type="entry name" value="BACK"/>
</dbReference>
<dbReference type="Gene3D" id="2.120.10.80">
    <property type="entry name" value="Kelch-type beta propeller"/>
    <property type="match status" value="2"/>
</dbReference>
<dbReference type="PANTHER" id="PTHR24412">
    <property type="entry name" value="KELCH PROTEIN"/>
    <property type="match status" value="1"/>
</dbReference>
<name>A0ABP0GAJ7_CLALP</name>
<dbReference type="Pfam" id="PF24681">
    <property type="entry name" value="Kelch_KLHDC2_KLHL20_DRC7"/>
    <property type="match status" value="1"/>
</dbReference>
<dbReference type="Proteomes" id="UP001642483">
    <property type="component" value="Unassembled WGS sequence"/>
</dbReference>
<dbReference type="SMART" id="SM00875">
    <property type="entry name" value="BACK"/>
    <property type="match status" value="1"/>
</dbReference>
<sequence length="426" mass="48103">MNRKIFQGLKEYCRKFFKASFNGENCLKIRSYSNRYNMGDLVQAAETFISKNLGGVLKSADFLQFGVDDIKAMLKLESEQDSIDEDKYRSVVSWTKHDKDRRRKHFSDLFRLIQLEYLSNEFLNDVIHKEELVGNSLECTNLIITATLSRLLGAQVYKKMKGQSDEILMIGGASCQISVAKFNTKTIQWSDMPDTNIARESPSAINYTQQILLMGGSMGLFHPRDNSMLQYGKTYQNSVEVLDLNDENPKWDSNLPSMGENRCQFASALLNGLVYCAGGWNDSGSLSSCESYNPEERKWSSIRNMNTKRCSHALVSARGLLYALGGWDDYEINTAECYDPRNGKWEYIPPMNTCRDELTAVVLNNEIYAIGGYGLSSVEKYNLDTKTWIDVPSMNEERSGGSACVVDGLIWVFGGDCLPGVHEPQE</sequence>
<feature type="domain" description="BACK" evidence="3">
    <location>
        <begin position="26"/>
        <end position="128"/>
    </location>
</feature>
<dbReference type="Pfam" id="PF07707">
    <property type="entry name" value="BACK"/>
    <property type="match status" value="1"/>
</dbReference>
<protein>
    <recommendedName>
        <fullName evidence="3">BACK domain-containing protein</fullName>
    </recommendedName>
</protein>
<accession>A0ABP0GAJ7</accession>
<proteinExistence type="predicted"/>
<evidence type="ECO:0000256" key="1">
    <source>
        <dbReference type="ARBA" id="ARBA00022441"/>
    </source>
</evidence>
<evidence type="ECO:0000313" key="5">
    <source>
        <dbReference type="Proteomes" id="UP001642483"/>
    </source>
</evidence>
<dbReference type="EMBL" id="CAWYQH010000108">
    <property type="protein sequence ID" value="CAK8688317.1"/>
    <property type="molecule type" value="Genomic_DNA"/>
</dbReference>
<reference evidence="4 5" key="1">
    <citation type="submission" date="2024-02" db="EMBL/GenBank/DDBJ databases">
        <authorList>
            <person name="Daric V."/>
            <person name="Darras S."/>
        </authorList>
    </citation>
    <scope>NUCLEOTIDE SEQUENCE [LARGE SCALE GENOMIC DNA]</scope>
</reference>
<keyword evidence="2" id="KW-0677">Repeat</keyword>
<dbReference type="InterPro" id="IPR015915">
    <property type="entry name" value="Kelch-typ_b-propeller"/>
</dbReference>
<gene>
    <name evidence="4" type="ORF">CVLEPA_LOCUS20340</name>
</gene>